<sequence length="116" mass="12989">MAAEEVEIPPELAAVYRAWWTAHTDVAAYEAAVTAQRLTQFPNPGGKWSEEAALQRRQWTPEQTAELDRLRQLREAAFHDMTVHPLAVAAREAKTWKQVAAALQQQMLADPEQPGA</sequence>
<accession>A0ABV6WR38</accession>
<protein>
    <submittedName>
        <fullName evidence="1">Uncharacterized protein</fullName>
    </submittedName>
</protein>
<keyword evidence="2" id="KW-1185">Reference proteome</keyword>
<dbReference type="EMBL" id="JBHFAA010000025">
    <property type="protein sequence ID" value="MFC1428511.1"/>
    <property type="molecule type" value="Genomic_DNA"/>
</dbReference>
<proteinExistence type="predicted"/>
<organism evidence="1 2">
    <name type="scientific">Streptacidiphilus alkalitolerans</name>
    <dbReference type="NCBI Taxonomy" id="3342712"/>
    <lineage>
        <taxon>Bacteria</taxon>
        <taxon>Bacillati</taxon>
        <taxon>Actinomycetota</taxon>
        <taxon>Actinomycetes</taxon>
        <taxon>Kitasatosporales</taxon>
        <taxon>Streptomycetaceae</taxon>
        <taxon>Streptacidiphilus</taxon>
    </lineage>
</organism>
<reference evidence="1 2" key="1">
    <citation type="submission" date="2024-09" db="EMBL/GenBank/DDBJ databases">
        <authorList>
            <person name="Lee S.D."/>
        </authorList>
    </citation>
    <scope>NUCLEOTIDE SEQUENCE [LARGE SCALE GENOMIC DNA]</scope>
    <source>
        <strain evidence="1 2">N1-12</strain>
    </source>
</reference>
<comment type="caution">
    <text evidence="1">The sequence shown here is derived from an EMBL/GenBank/DDBJ whole genome shotgun (WGS) entry which is preliminary data.</text>
</comment>
<dbReference type="RefSeq" id="WP_380527871.1">
    <property type="nucleotide sequence ID" value="NZ_JBHFAA010000025.1"/>
</dbReference>
<name>A0ABV6WR38_9ACTN</name>
<evidence type="ECO:0000313" key="2">
    <source>
        <dbReference type="Proteomes" id="UP001592529"/>
    </source>
</evidence>
<evidence type="ECO:0000313" key="1">
    <source>
        <dbReference type="EMBL" id="MFC1428511.1"/>
    </source>
</evidence>
<dbReference type="Proteomes" id="UP001592529">
    <property type="component" value="Unassembled WGS sequence"/>
</dbReference>
<gene>
    <name evidence="1" type="ORF">ACEZCY_35655</name>
</gene>